<proteinExistence type="inferred from homology"/>
<dbReference type="InterPro" id="IPR002173">
    <property type="entry name" value="Carboh/pur_kinase_PfkB_CS"/>
</dbReference>
<feature type="domain" description="Carbohydrate kinase PfkB" evidence="14">
    <location>
        <begin position="4"/>
        <end position="295"/>
    </location>
</feature>
<keyword evidence="4 13" id="KW-0963">Cytoplasm</keyword>
<dbReference type="RefSeq" id="WP_148075631.1">
    <property type="nucleotide sequence ID" value="NZ_CP042913.1"/>
</dbReference>
<dbReference type="NCBIfam" id="NF008353">
    <property type="entry name" value="PRK11142.1"/>
    <property type="match status" value="1"/>
</dbReference>
<keyword evidence="9 13" id="KW-0067">ATP-binding</keyword>
<dbReference type="GO" id="GO:0019303">
    <property type="term" value="P:D-ribose catabolic process"/>
    <property type="evidence" value="ECO:0007669"/>
    <property type="project" value="UniProtKB-UniRule"/>
</dbReference>
<evidence type="ECO:0000313" key="16">
    <source>
        <dbReference type="Proteomes" id="UP000323917"/>
    </source>
</evidence>
<dbReference type="EC" id="2.7.1.15" evidence="2 13"/>
<comment type="similarity">
    <text evidence="1">Belongs to the carbohydrate kinase pfkB family.</text>
</comment>
<dbReference type="PANTHER" id="PTHR10584">
    <property type="entry name" value="SUGAR KINASE"/>
    <property type="match status" value="1"/>
</dbReference>
<dbReference type="OrthoDB" id="9775849at2"/>
<sequence>MGSKIAVVGSSNTDMIIKMERIPKPGETILGGEFTTAPGGKGANQAVAAARAGGAVRLVARVGTDMFGNQAVEGFVGDNIDVSHVLRDRGEPSGVALIFVDHQGENSIAVASGANGRLSPADVQAATGAIAEADVLIMQLETPLDTVSEAAAIAARAGVRSILNPAPAQALDDELLRRISILTPNESEAELLTGLAINTDADAAEAANALSQKGVGVVLITLGARGVFVHGDGVHDLVPGFEVEAVDTTAAGDVFNGALAVALAEGTPLGEAVHFANAAAAISVTRLGAQPSAPSRQEIDAFLRERS</sequence>
<comment type="subcellular location">
    <subcellularLocation>
        <location evidence="13">Cytoplasm</location>
    </subcellularLocation>
</comment>
<dbReference type="PROSITE" id="PS00584">
    <property type="entry name" value="PFKB_KINASES_2"/>
    <property type="match status" value="1"/>
</dbReference>
<organism evidence="15 16">
    <name type="scientific">Bythopirellula goksoeyrii</name>
    <dbReference type="NCBI Taxonomy" id="1400387"/>
    <lineage>
        <taxon>Bacteria</taxon>
        <taxon>Pseudomonadati</taxon>
        <taxon>Planctomycetota</taxon>
        <taxon>Planctomycetia</taxon>
        <taxon>Pirellulales</taxon>
        <taxon>Lacipirellulaceae</taxon>
        <taxon>Bythopirellula</taxon>
    </lineage>
</organism>
<feature type="binding site" evidence="13">
    <location>
        <position position="288"/>
    </location>
    <ligand>
        <name>K(+)</name>
        <dbReference type="ChEBI" id="CHEBI:29103"/>
    </ligand>
</feature>
<keyword evidence="16" id="KW-1185">Reference proteome</keyword>
<comment type="activity regulation">
    <text evidence="13">Activated by a monovalent cation that binds near, but not in, the active site. The most likely occupant of the site in vivo is potassium. Ion binding induces a conformational change that may alter substrate affinity.</text>
</comment>
<evidence type="ECO:0000256" key="5">
    <source>
        <dbReference type="ARBA" id="ARBA00022679"/>
    </source>
</evidence>
<keyword evidence="10 13" id="KW-0460">Magnesium</keyword>
<evidence type="ECO:0000256" key="8">
    <source>
        <dbReference type="ARBA" id="ARBA00022777"/>
    </source>
</evidence>
<evidence type="ECO:0000256" key="7">
    <source>
        <dbReference type="ARBA" id="ARBA00022741"/>
    </source>
</evidence>
<gene>
    <name evidence="13 15" type="primary">rbsK</name>
    <name evidence="15" type="ORF">Pr1d_47270</name>
</gene>
<dbReference type="GO" id="GO:0004747">
    <property type="term" value="F:ribokinase activity"/>
    <property type="evidence" value="ECO:0007669"/>
    <property type="project" value="UniProtKB-UniRule"/>
</dbReference>
<evidence type="ECO:0000256" key="2">
    <source>
        <dbReference type="ARBA" id="ARBA00012035"/>
    </source>
</evidence>
<dbReference type="Pfam" id="PF00294">
    <property type="entry name" value="PfkB"/>
    <property type="match status" value="1"/>
</dbReference>
<feature type="binding site" evidence="13">
    <location>
        <position position="249"/>
    </location>
    <ligand>
        <name>K(+)</name>
        <dbReference type="ChEBI" id="CHEBI:29103"/>
    </ligand>
</feature>
<feature type="binding site" evidence="13">
    <location>
        <position position="247"/>
    </location>
    <ligand>
        <name>K(+)</name>
        <dbReference type="ChEBI" id="CHEBI:29103"/>
    </ligand>
</feature>
<dbReference type="GO" id="GO:0005829">
    <property type="term" value="C:cytosol"/>
    <property type="evidence" value="ECO:0007669"/>
    <property type="project" value="TreeGrafter"/>
</dbReference>
<dbReference type="InterPro" id="IPR029056">
    <property type="entry name" value="Ribokinase-like"/>
</dbReference>
<feature type="binding site" evidence="13">
    <location>
        <position position="283"/>
    </location>
    <ligand>
        <name>K(+)</name>
        <dbReference type="ChEBI" id="CHEBI:29103"/>
    </ligand>
</feature>
<feature type="binding site" evidence="13">
    <location>
        <position position="141"/>
    </location>
    <ligand>
        <name>substrate</name>
    </ligand>
</feature>
<evidence type="ECO:0000256" key="13">
    <source>
        <dbReference type="HAMAP-Rule" id="MF_01987"/>
    </source>
</evidence>
<evidence type="ECO:0000256" key="12">
    <source>
        <dbReference type="ARBA" id="ARBA00023277"/>
    </source>
</evidence>
<comment type="caution">
    <text evidence="13">Lacks conserved residue(s) required for the propagation of feature annotation.</text>
</comment>
<dbReference type="PRINTS" id="PR00990">
    <property type="entry name" value="RIBOKINASE"/>
</dbReference>
<dbReference type="NCBIfam" id="TIGR02152">
    <property type="entry name" value="D_ribokin_bact"/>
    <property type="match status" value="1"/>
</dbReference>
<dbReference type="CDD" id="cd01174">
    <property type="entry name" value="ribokinase"/>
    <property type="match status" value="1"/>
</dbReference>
<feature type="binding site" evidence="13">
    <location>
        <position position="286"/>
    </location>
    <ligand>
        <name>K(+)</name>
        <dbReference type="ChEBI" id="CHEBI:29103"/>
    </ligand>
</feature>
<comment type="pathway">
    <text evidence="13">Carbohydrate metabolism; D-ribose degradation; D-ribose 5-phosphate from beta-D-ribopyranose: step 2/2.</text>
</comment>
<feature type="binding site" evidence="13">
    <location>
        <position position="292"/>
    </location>
    <ligand>
        <name>K(+)</name>
        <dbReference type="ChEBI" id="CHEBI:29103"/>
    </ligand>
</feature>
<dbReference type="EMBL" id="CP042913">
    <property type="protein sequence ID" value="QEG37384.1"/>
    <property type="molecule type" value="Genomic_DNA"/>
</dbReference>
<name>A0A5B9QEK0_9BACT</name>
<feature type="binding site" evidence="13">
    <location>
        <begin position="12"/>
        <end position="14"/>
    </location>
    <ligand>
        <name>substrate</name>
    </ligand>
</feature>
<keyword evidence="7 13" id="KW-0547">Nucleotide-binding</keyword>
<dbReference type="InterPro" id="IPR011611">
    <property type="entry name" value="PfkB_dom"/>
</dbReference>
<comment type="cofactor">
    <cofactor evidence="13">
        <name>Mg(2+)</name>
        <dbReference type="ChEBI" id="CHEBI:18420"/>
    </cofactor>
    <text evidence="13">Requires a divalent cation, most likely magnesium in vivo, as an electrophilic catalyst to aid phosphoryl group transfer. It is the chelate of the metal and the nucleotide that is the actual substrate.</text>
</comment>
<feature type="binding site" evidence="13">
    <location>
        <begin position="221"/>
        <end position="226"/>
    </location>
    <ligand>
        <name>ATP</name>
        <dbReference type="ChEBI" id="CHEBI:30616"/>
    </ligand>
</feature>
<dbReference type="GO" id="GO:0005524">
    <property type="term" value="F:ATP binding"/>
    <property type="evidence" value="ECO:0007669"/>
    <property type="project" value="UniProtKB-UniRule"/>
</dbReference>
<feature type="binding site" evidence="13">
    <location>
        <position position="185"/>
    </location>
    <ligand>
        <name>ATP</name>
        <dbReference type="ChEBI" id="CHEBI:30616"/>
    </ligand>
</feature>
<dbReference type="InterPro" id="IPR002139">
    <property type="entry name" value="Ribo/fructo_kinase"/>
</dbReference>
<comment type="catalytic activity">
    <reaction evidence="13">
        <text>D-ribose + ATP = D-ribose 5-phosphate + ADP + H(+)</text>
        <dbReference type="Rhea" id="RHEA:13697"/>
        <dbReference type="ChEBI" id="CHEBI:15378"/>
        <dbReference type="ChEBI" id="CHEBI:30616"/>
        <dbReference type="ChEBI" id="CHEBI:47013"/>
        <dbReference type="ChEBI" id="CHEBI:78346"/>
        <dbReference type="ChEBI" id="CHEBI:456216"/>
        <dbReference type="EC" id="2.7.1.15"/>
    </reaction>
</comment>
<dbReference type="UniPathway" id="UPA00916">
    <property type="reaction ID" value="UER00889"/>
</dbReference>
<keyword evidence="12 13" id="KW-0119">Carbohydrate metabolism</keyword>
<evidence type="ECO:0000259" key="14">
    <source>
        <dbReference type="Pfam" id="PF00294"/>
    </source>
</evidence>
<keyword evidence="5 13" id="KW-0808">Transferase</keyword>
<keyword evidence="6 13" id="KW-0479">Metal-binding</keyword>
<dbReference type="Proteomes" id="UP000323917">
    <property type="component" value="Chromosome"/>
</dbReference>
<comment type="similarity">
    <text evidence="13">Belongs to the carbohydrate kinase PfkB family. Ribokinase subfamily.</text>
</comment>
<dbReference type="SUPFAM" id="SSF53613">
    <property type="entry name" value="Ribokinase-like"/>
    <property type="match status" value="1"/>
</dbReference>
<evidence type="ECO:0000256" key="1">
    <source>
        <dbReference type="ARBA" id="ARBA00005380"/>
    </source>
</evidence>
<dbReference type="HAMAP" id="MF_01987">
    <property type="entry name" value="Ribokinase"/>
    <property type="match status" value="1"/>
</dbReference>
<comment type="subunit">
    <text evidence="13">Homodimer.</text>
</comment>
<evidence type="ECO:0000256" key="9">
    <source>
        <dbReference type="ARBA" id="ARBA00022840"/>
    </source>
</evidence>
<protein>
    <recommendedName>
        <fullName evidence="3 13">Ribokinase</fullName>
        <shortName evidence="13">RK</shortName>
        <ecNumber evidence="2 13">2.7.1.15</ecNumber>
    </recommendedName>
</protein>
<dbReference type="Gene3D" id="3.40.1190.20">
    <property type="match status" value="1"/>
</dbReference>
<dbReference type="FunFam" id="3.40.1190.20:FF:000012">
    <property type="entry name" value="Ribokinase"/>
    <property type="match status" value="1"/>
</dbReference>
<dbReference type="PANTHER" id="PTHR10584:SF166">
    <property type="entry name" value="RIBOKINASE"/>
    <property type="match status" value="1"/>
</dbReference>
<dbReference type="KEGG" id="bgok:Pr1d_47270"/>
<feature type="binding site" evidence="13">
    <location>
        <position position="277"/>
    </location>
    <ligand>
        <name>ATP</name>
        <dbReference type="ChEBI" id="CHEBI:30616"/>
    </ligand>
</feature>
<keyword evidence="8 13" id="KW-0418">Kinase</keyword>
<feature type="binding site" evidence="13">
    <location>
        <position position="253"/>
    </location>
    <ligand>
        <name>substrate</name>
    </ligand>
</feature>
<feature type="binding site" evidence="13">
    <location>
        <begin position="40"/>
        <end position="44"/>
    </location>
    <ligand>
        <name>substrate</name>
    </ligand>
</feature>
<evidence type="ECO:0000313" key="15">
    <source>
        <dbReference type="EMBL" id="QEG37384.1"/>
    </source>
</evidence>
<feature type="binding site" evidence="13">
    <location>
        <begin position="252"/>
        <end position="253"/>
    </location>
    <ligand>
        <name>ATP</name>
        <dbReference type="ChEBI" id="CHEBI:30616"/>
    </ligand>
</feature>
<dbReference type="InterPro" id="IPR011877">
    <property type="entry name" value="Ribokinase"/>
</dbReference>
<reference evidence="15 16" key="1">
    <citation type="submission" date="2019-08" db="EMBL/GenBank/DDBJ databases">
        <title>Deep-cultivation of Planctomycetes and their phenomic and genomic characterization uncovers novel biology.</title>
        <authorList>
            <person name="Wiegand S."/>
            <person name="Jogler M."/>
            <person name="Boedeker C."/>
            <person name="Pinto D."/>
            <person name="Vollmers J."/>
            <person name="Rivas-Marin E."/>
            <person name="Kohn T."/>
            <person name="Peeters S.H."/>
            <person name="Heuer A."/>
            <person name="Rast P."/>
            <person name="Oberbeckmann S."/>
            <person name="Bunk B."/>
            <person name="Jeske O."/>
            <person name="Meyerdierks A."/>
            <person name="Storesund J.E."/>
            <person name="Kallscheuer N."/>
            <person name="Luecker S."/>
            <person name="Lage O.M."/>
            <person name="Pohl T."/>
            <person name="Merkel B.J."/>
            <person name="Hornburger P."/>
            <person name="Mueller R.-W."/>
            <person name="Bruemmer F."/>
            <person name="Labrenz M."/>
            <person name="Spormann A.M."/>
            <person name="Op den Camp H."/>
            <person name="Overmann J."/>
            <person name="Amann R."/>
            <person name="Jetten M.S.M."/>
            <person name="Mascher T."/>
            <person name="Medema M.H."/>
            <person name="Devos D.P."/>
            <person name="Kaster A.-K."/>
            <person name="Ovreas L."/>
            <person name="Rohde M."/>
            <person name="Galperin M.Y."/>
            <person name="Jogler C."/>
        </authorList>
    </citation>
    <scope>NUCLEOTIDE SEQUENCE [LARGE SCALE GENOMIC DNA]</scope>
    <source>
        <strain evidence="15 16">Pr1d</strain>
    </source>
</reference>
<comment type="function">
    <text evidence="13">Catalyzes the phosphorylation of ribose at O-5 in a reaction requiring ATP and magnesium. The resulting D-ribose-5-phosphate can then be used either for sythesis of nucleotides, histidine, and tryptophan, or as a component of the pentose phosphate pathway.</text>
</comment>
<evidence type="ECO:0000256" key="6">
    <source>
        <dbReference type="ARBA" id="ARBA00022723"/>
    </source>
</evidence>
<accession>A0A5B9QEK0</accession>
<evidence type="ECO:0000256" key="3">
    <source>
        <dbReference type="ARBA" id="ARBA00016943"/>
    </source>
</evidence>
<feature type="active site" description="Proton acceptor" evidence="13">
    <location>
        <position position="253"/>
    </location>
</feature>
<evidence type="ECO:0000256" key="4">
    <source>
        <dbReference type="ARBA" id="ARBA00022490"/>
    </source>
</evidence>
<dbReference type="GO" id="GO:0046872">
    <property type="term" value="F:metal ion binding"/>
    <property type="evidence" value="ECO:0007669"/>
    <property type="project" value="UniProtKB-KW"/>
</dbReference>
<keyword evidence="11 13" id="KW-0630">Potassium</keyword>
<evidence type="ECO:0000256" key="11">
    <source>
        <dbReference type="ARBA" id="ARBA00022958"/>
    </source>
</evidence>
<evidence type="ECO:0000256" key="10">
    <source>
        <dbReference type="ARBA" id="ARBA00022842"/>
    </source>
</evidence>
<dbReference type="AlphaFoldDB" id="A0A5B9QEK0"/>